<dbReference type="Pfam" id="PF02958">
    <property type="entry name" value="EcKL"/>
    <property type="match status" value="1"/>
</dbReference>
<dbReference type="EMBL" id="MN739633">
    <property type="protein sequence ID" value="QHT17284.1"/>
    <property type="molecule type" value="Genomic_DNA"/>
</dbReference>
<proteinExistence type="predicted"/>
<dbReference type="InterPro" id="IPR011009">
    <property type="entry name" value="Kinase-like_dom_sf"/>
</dbReference>
<protein>
    <recommendedName>
        <fullName evidence="2">Aminoglycoside phosphotransferase domain-containing protein</fullName>
    </recommendedName>
</protein>
<organism evidence="1">
    <name type="scientific">viral metagenome</name>
    <dbReference type="NCBI Taxonomy" id="1070528"/>
    <lineage>
        <taxon>unclassified sequences</taxon>
        <taxon>metagenomes</taxon>
        <taxon>organismal metagenomes</taxon>
    </lineage>
</organism>
<dbReference type="InterPro" id="IPR004119">
    <property type="entry name" value="EcKL"/>
</dbReference>
<dbReference type="AlphaFoldDB" id="A0A6C0DLY9"/>
<reference evidence="1" key="1">
    <citation type="journal article" date="2020" name="Nature">
        <title>Giant virus diversity and host interactions through global metagenomics.</title>
        <authorList>
            <person name="Schulz F."/>
            <person name="Roux S."/>
            <person name="Paez-Espino D."/>
            <person name="Jungbluth S."/>
            <person name="Walsh D.A."/>
            <person name="Denef V.J."/>
            <person name="McMahon K.D."/>
            <person name="Konstantinidis K.T."/>
            <person name="Eloe-Fadrosh E.A."/>
            <person name="Kyrpides N.C."/>
            <person name="Woyke T."/>
        </authorList>
    </citation>
    <scope>NUCLEOTIDE SEQUENCE</scope>
    <source>
        <strain evidence="1">GVMAG-M-3300023174-24</strain>
    </source>
</reference>
<dbReference type="Gene3D" id="1.10.510.10">
    <property type="entry name" value="Transferase(Phosphotransferase) domain 1"/>
    <property type="match status" value="1"/>
</dbReference>
<evidence type="ECO:0008006" key="2">
    <source>
        <dbReference type="Google" id="ProtNLM"/>
    </source>
</evidence>
<name>A0A6C0DLY9_9ZZZZ</name>
<evidence type="ECO:0000313" key="1">
    <source>
        <dbReference type="EMBL" id="QHT17284.1"/>
    </source>
</evidence>
<dbReference type="SUPFAM" id="SSF56112">
    <property type="entry name" value="Protein kinase-like (PK-like)"/>
    <property type="match status" value="1"/>
</dbReference>
<accession>A0A6C0DLY9</accession>
<sequence length="302" mass="35818">MNNNNYGYSFNEIIVQDNEFIKKGKNNYGIKKINNEIDFYNEITNNNINFKIPRLIDYDNGILKIEYLKNSTILTNIINENNFENYLHLIFDKLKNIHIITKNVSKQIIENDILEEIQNKVKSRFNETNWNTFDEFNKIKSVNGIKIKSIDCYIEKIKSNIFDIINKTNIHEYSLIHGDIHLNNILLNYDDNQMYFIDPRGYFGNTKLFGLKSYDYGKLLFGLSGYSFFDNMNIDYLQINDNGDIKIDFITKFEFIFDTTIFDRISILFALSIWLANNSCFVNINKKITSMMIAYYYCEKYT</sequence>